<keyword evidence="1" id="KW-0560">Oxidoreductase</keyword>
<dbReference type="InterPro" id="IPR036291">
    <property type="entry name" value="NAD(P)-bd_dom_sf"/>
</dbReference>
<dbReference type="Pfam" id="PF13561">
    <property type="entry name" value="adh_short_C2"/>
    <property type="match status" value="1"/>
</dbReference>
<accession>A0ABM1Y149</accession>
<dbReference type="RefSeq" id="XP_019557295.2">
    <property type="nucleotide sequence ID" value="XM_019701750.3"/>
</dbReference>
<evidence type="ECO:0000313" key="3">
    <source>
        <dbReference type="EnsemblMetazoa" id="AALFPA23_004722.P5840"/>
    </source>
</evidence>
<dbReference type="PRINTS" id="PR00080">
    <property type="entry name" value="SDRFAMILY"/>
</dbReference>
<evidence type="ECO:0000256" key="1">
    <source>
        <dbReference type="ARBA" id="ARBA00023002"/>
    </source>
</evidence>
<keyword evidence="4" id="KW-1185">Reference proteome</keyword>
<dbReference type="InterPro" id="IPR002347">
    <property type="entry name" value="SDR_fam"/>
</dbReference>
<dbReference type="NCBIfam" id="NF005559">
    <property type="entry name" value="PRK07231.1"/>
    <property type="match status" value="1"/>
</dbReference>
<dbReference type="Gene3D" id="3.40.50.720">
    <property type="entry name" value="NAD(P)-binding Rossmann-like Domain"/>
    <property type="match status" value="1"/>
</dbReference>
<evidence type="ECO:0000313" key="4">
    <source>
        <dbReference type="Proteomes" id="UP000069940"/>
    </source>
</evidence>
<dbReference type="PANTHER" id="PTHR43975:SF2">
    <property type="entry name" value="EG:BACR7A4.14 PROTEIN-RELATED"/>
    <property type="match status" value="1"/>
</dbReference>
<dbReference type="SUPFAM" id="SSF51735">
    <property type="entry name" value="NAD(P)-binding Rossmann-fold domains"/>
    <property type="match status" value="1"/>
</dbReference>
<dbReference type="PANTHER" id="PTHR43975">
    <property type="entry name" value="ZGC:101858"/>
    <property type="match status" value="1"/>
</dbReference>
<dbReference type="PROSITE" id="PS00061">
    <property type="entry name" value="ADH_SHORT"/>
    <property type="match status" value="1"/>
</dbReference>
<name>A0ABM1Y149_AEDAL</name>
<reference evidence="4" key="1">
    <citation type="journal article" date="2015" name="Proc. Natl. Acad. Sci. U.S.A.">
        <title>Genome sequence of the Asian Tiger mosquito, Aedes albopictus, reveals insights into its biology, genetics, and evolution.</title>
        <authorList>
            <person name="Chen X.G."/>
            <person name="Jiang X."/>
            <person name="Gu J."/>
            <person name="Xu M."/>
            <person name="Wu Y."/>
            <person name="Deng Y."/>
            <person name="Zhang C."/>
            <person name="Bonizzoni M."/>
            <person name="Dermauw W."/>
            <person name="Vontas J."/>
            <person name="Armbruster P."/>
            <person name="Huang X."/>
            <person name="Yang Y."/>
            <person name="Zhang H."/>
            <person name="He W."/>
            <person name="Peng H."/>
            <person name="Liu Y."/>
            <person name="Wu K."/>
            <person name="Chen J."/>
            <person name="Lirakis M."/>
            <person name="Topalis P."/>
            <person name="Van Leeuwen T."/>
            <person name="Hall A.B."/>
            <person name="Jiang X."/>
            <person name="Thorpe C."/>
            <person name="Mueller R.L."/>
            <person name="Sun C."/>
            <person name="Waterhouse R.M."/>
            <person name="Yan G."/>
            <person name="Tu Z.J."/>
            <person name="Fang X."/>
            <person name="James A.A."/>
        </authorList>
    </citation>
    <scope>NUCLEOTIDE SEQUENCE [LARGE SCALE GENOMIC DNA]</scope>
    <source>
        <strain evidence="4">Foshan</strain>
    </source>
</reference>
<dbReference type="GeneID" id="109426282"/>
<dbReference type="InterPro" id="IPR020904">
    <property type="entry name" value="Sc_DH/Rdtase_CS"/>
</dbReference>
<sequence length="274" mass="29099">MQATVVQFSLVISFQPFVMDLSGKVIIVTGASSGIGAATATYLTQLGATVVLTGRNIENLNKIGAECKAIGKQKPLLIVADVTNLDDNSRVIDETIKKFGRLDVLVNNAGKGQNGTIETTSLEQFDDIMDTNLRSVYHLTKLAVPHLIKTKGNIVNVSSVAGTRAFANSLSYCISKAALDQFTRCVALELAPKQVRVNSVNPAVIVTNFQTPLGMSPDAYAAYIKHSEQFHPLGRVGKASEVAAAIAFLAADTASFTTGTCLCIDGGKHILCPR</sequence>
<dbReference type="PRINTS" id="PR00081">
    <property type="entry name" value="GDHRDH"/>
</dbReference>
<dbReference type="SMART" id="SM00822">
    <property type="entry name" value="PKS_KR"/>
    <property type="match status" value="1"/>
</dbReference>
<proteinExistence type="predicted"/>
<organism evidence="3 4">
    <name type="scientific">Aedes albopictus</name>
    <name type="common">Asian tiger mosquito</name>
    <name type="synonym">Stegomyia albopicta</name>
    <dbReference type="NCBI Taxonomy" id="7160"/>
    <lineage>
        <taxon>Eukaryota</taxon>
        <taxon>Metazoa</taxon>
        <taxon>Ecdysozoa</taxon>
        <taxon>Arthropoda</taxon>
        <taxon>Hexapoda</taxon>
        <taxon>Insecta</taxon>
        <taxon>Pterygota</taxon>
        <taxon>Neoptera</taxon>
        <taxon>Endopterygota</taxon>
        <taxon>Diptera</taxon>
        <taxon>Nematocera</taxon>
        <taxon>Culicoidea</taxon>
        <taxon>Culicidae</taxon>
        <taxon>Culicinae</taxon>
        <taxon>Aedini</taxon>
        <taxon>Aedes</taxon>
        <taxon>Stegomyia</taxon>
    </lineage>
</organism>
<evidence type="ECO:0000259" key="2">
    <source>
        <dbReference type="SMART" id="SM00822"/>
    </source>
</evidence>
<protein>
    <recommendedName>
        <fullName evidence="2">Ketoreductase domain-containing protein</fullName>
    </recommendedName>
</protein>
<dbReference type="InterPro" id="IPR057326">
    <property type="entry name" value="KR_dom"/>
</dbReference>
<dbReference type="Proteomes" id="UP000069940">
    <property type="component" value="Unassembled WGS sequence"/>
</dbReference>
<feature type="domain" description="Ketoreductase" evidence="2">
    <location>
        <begin position="24"/>
        <end position="215"/>
    </location>
</feature>
<reference evidence="3" key="2">
    <citation type="submission" date="2025-05" db="UniProtKB">
        <authorList>
            <consortium name="EnsemblMetazoa"/>
        </authorList>
    </citation>
    <scope>IDENTIFICATION</scope>
    <source>
        <strain evidence="3">Foshan</strain>
    </source>
</reference>
<dbReference type="EnsemblMetazoa" id="AALFPA23_004722.R5840">
    <property type="protein sequence ID" value="AALFPA23_004722.P5840"/>
    <property type="gene ID" value="AALFPA23_004722"/>
</dbReference>